<evidence type="ECO:0000256" key="1">
    <source>
        <dbReference type="ARBA" id="ARBA00003314"/>
    </source>
</evidence>
<dbReference type="SUPFAM" id="SSF50249">
    <property type="entry name" value="Nucleic acid-binding proteins"/>
    <property type="match status" value="1"/>
</dbReference>
<dbReference type="NCBIfam" id="TIGR00399">
    <property type="entry name" value="metG_C_term"/>
    <property type="match status" value="1"/>
</dbReference>
<dbReference type="GO" id="GO:0004825">
    <property type="term" value="F:methionine-tRNA ligase activity"/>
    <property type="evidence" value="ECO:0007669"/>
    <property type="project" value="UniProtKB-EC"/>
</dbReference>
<comment type="function">
    <text evidence="1">Is required not only for elongation of protein synthesis but also for the initiation of all mRNA translation through initiator tRNA(fMet) aminoacylation.</text>
</comment>
<evidence type="ECO:0000256" key="15">
    <source>
        <dbReference type="ARBA" id="ARBA00047364"/>
    </source>
</evidence>
<dbReference type="GO" id="GO:0000049">
    <property type="term" value="F:tRNA binding"/>
    <property type="evidence" value="ECO:0007669"/>
    <property type="project" value="UniProtKB-KW"/>
</dbReference>
<comment type="subunit">
    <text evidence="3">Homodimer.</text>
</comment>
<dbReference type="FunFam" id="2.40.50.140:FF:000042">
    <property type="entry name" value="Methionine--tRNA ligase"/>
    <property type="match status" value="1"/>
</dbReference>
<evidence type="ECO:0000256" key="2">
    <source>
        <dbReference type="ARBA" id="ARBA00004496"/>
    </source>
</evidence>
<keyword evidence="10" id="KW-0067">ATP-binding</keyword>
<evidence type="ECO:0000256" key="3">
    <source>
        <dbReference type="ARBA" id="ARBA00011738"/>
    </source>
</evidence>
<keyword evidence="8 17" id="KW-0436">Ligase</keyword>
<evidence type="ECO:0000313" key="17">
    <source>
        <dbReference type="EMBL" id="MPM17617.1"/>
    </source>
</evidence>
<dbReference type="Pfam" id="PF01588">
    <property type="entry name" value="tRNA_bind"/>
    <property type="match status" value="1"/>
</dbReference>
<dbReference type="EMBL" id="VSSQ01002829">
    <property type="protein sequence ID" value="MPM17617.1"/>
    <property type="molecule type" value="Genomic_DNA"/>
</dbReference>
<dbReference type="InterPro" id="IPR051270">
    <property type="entry name" value="Tyrosine-tRNA_ligase_regulator"/>
</dbReference>
<evidence type="ECO:0000256" key="6">
    <source>
        <dbReference type="ARBA" id="ARBA00022490"/>
    </source>
</evidence>
<dbReference type="EC" id="6.1.1.10" evidence="4"/>
<evidence type="ECO:0000256" key="12">
    <source>
        <dbReference type="ARBA" id="ARBA00022917"/>
    </source>
</evidence>
<protein>
    <recommendedName>
        <fullName evidence="5">Methionine--tRNA ligase</fullName>
        <ecNumber evidence="4">6.1.1.10</ecNumber>
    </recommendedName>
    <alternativeName>
        <fullName evidence="14">Methionyl-tRNA synthetase</fullName>
    </alternativeName>
</protein>
<dbReference type="InterPro" id="IPR004495">
    <property type="entry name" value="Met-tRNA-synth_bsu_C"/>
</dbReference>
<feature type="domain" description="TRNA-binding" evidence="16">
    <location>
        <begin position="29"/>
        <end position="131"/>
    </location>
</feature>
<dbReference type="GO" id="GO:0005524">
    <property type="term" value="F:ATP binding"/>
    <property type="evidence" value="ECO:0007669"/>
    <property type="project" value="UniProtKB-KW"/>
</dbReference>
<dbReference type="CDD" id="cd02800">
    <property type="entry name" value="tRNA_bind_EcMetRS_like"/>
    <property type="match status" value="1"/>
</dbReference>
<dbReference type="PANTHER" id="PTHR11586">
    <property type="entry name" value="TRNA-AMINOACYLATION COFACTOR ARC1 FAMILY MEMBER"/>
    <property type="match status" value="1"/>
</dbReference>
<reference evidence="17" key="1">
    <citation type="submission" date="2019-08" db="EMBL/GenBank/DDBJ databases">
        <authorList>
            <person name="Kucharzyk K."/>
            <person name="Murdoch R.W."/>
            <person name="Higgins S."/>
            <person name="Loffler F."/>
        </authorList>
    </citation>
    <scope>NUCLEOTIDE SEQUENCE</scope>
</reference>
<dbReference type="InterPro" id="IPR012340">
    <property type="entry name" value="NA-bd_OB-fold"/>
</dbReference>
<organism evidence="17">
    <name type="scientific">bioreactor metagenome</name>
    <dbReference type="NCBI Taxonomy" id="1076179"/>
    <lineage>
        <taxon>unclassified sequences</taxon>
        <taxon>metagenomes</taxon>
        <taxon>ecological metagenomes</taxon>
    </lineage>
</organism>
<name>A0A644XNQ6_9ZZZZ</name>
<keyword evidence="9" id="KW-0547">Nucleotide-binding</keyword>
<dbReference type="GO" id="GO:0006431">
    <property type="term" value="P:methionyl-tRNA aminoacylation"/>
    <property type="evidence" value="ECO:0007669"/>
    <property type="project" value="InterPro"/>
</dbReference>
<evidence type="ECO:0000256" key="8">
    <source>
        <dbReference type="ARBA" id="ARBA00022598"/>
    </source>
</evidence>
<evidence type="ECO:0000256" key="10">
    <source>
        <dbReference type="ARBA" id="ARBA00022840"/>
    </source>
</evidence>
<evidence type="ECO:0000256" key="13">
    <source>
        <dbReference type="ARBA" id="ARBA00023146"/>
    </source>
</evidence>
<comment type="subcellular location">
    <subcellularLocation>
        <location evidence="2">Cytoplasm</location>
    </subcellularLocation>
</comment>
<proteinExistence type="predicted"/>
<evidence type="ECO:0000259" key="16">
    <source>
        <dbReference type="PROSITE" id="PS50886"/>
    </source>
</evidence>
<dbReference type="InterPro" id="IPR002547">
    <property type="entry name" value="tRNA-bd_dom"/>
</dbReference>
<evidence type="ECO:0000256" key="4">
    <source>
        <dbReference type="ARBA" id="ARBA00012838"/>
    </source>
</evidence>
<accession>A0A644XNQ6</accession>
<evidence type="ECO:0000256" key="11">
    <source>
        <dbReference type="ARBA" id="ARBA00022884"/>
    </source>
</evidence>
<evidence type="ECO:0000256" key="14">
    <source>
        <dbReference type="ARBA" id="ARBA00030904"/>
    </source>
</evidence>
<gene>
    <name evidence="17" type="primary">metG_24</name>
    <name evidence="17" type="ORF">SDC9_64014</name>
</gene>
<dbReference type="PANTHER" id="PTHR11586:SF37">
    <property type="entry name" value="TRNA-BINDING DOMAIN-CONTAINING PROTEIN"/>
    <property type="match status" value="1"/>
</dbReference>
<dbReference type="PROSITE" id="PS50886">
    <property type="entry name" value="TRBD"/>
    <property type="match status" value="1"/>
</dbReference>
<dbReference type="Gene3D" id="2.40.50.140">
    <property type="entry name" value="Nucleic acid-binding proteins"/>
    <property type="match status" value="1"/>
</dbReference>
<evidence type="ECO:0000256" key="9">
    <source>
        <dbReference type="ARBA" id="ARBA00022741"/>
    </source>
</evidence>
<evidence type="ECO:0000256" key="5">
    <source>
        <dbReference type="ARBA" id="ARBA00018753"/>
    </source>
</evidence>
<keyword evidence="12" id="KW-0648">Protein biosynthesis</keyword>
<keyword evidence="11" id="KW-0694">RNA-binding</keyword>
<sequence length="131" mass="14529">MEKLHATKAANEQEAYRAKPVKDNIIYDDFDKLDIRIGTVLECEKVPKADKLLRFLLDDGLSKRTILSGIAAYYPHPDQLVGKQVCFIANLEPRKLRGIMSEGMILSAENADGSLSLIEPSEEVLPGSQIS</sequence>
<keyword evidence="6" id="KW-0963">Cytoplasm</keyword>
<comment type="catalytic activity">
    <reaction evidence="15">
        <text>tRNA(Met) + L-methionine + ATP = L-methionyl-tRNA(Met) + AMP + diphosphate</text>
        <dbReference type="Rhea" id="RHEA:13481"/>
        <dbReference type="Rhea" id="RHEA-COMP:9667"/>
        <dbReference type="Rhea" id="RHEA-COMP:9698"/>
        <dbReference type="ChEBI" id="CHEBI:30616"/>
        <dbReference type="ChEBI" id="CHEBI:33019"/>
        <dbReference type="ChEBI" id="CHEBI:57844"/>
        <dbReference type="ChEBI" id="CHEBI:78442"/>
        <dbReference type="ChEBI" id="CHEBI:78530"/>
        <dbReference type="ChEBI" id="CHEBI:456215"/>
        <dbReference type="EC" id="6.1.1.10"/>
    </reaction>
</comment>
<dbReference type="AlphaFoldDB" id="A0A644XNQ6"/>
<evidence type="ECO:0000256" key="7">
    <source>
        <dbReference type="ARBA" id="ARBA00022555"/>
    </source>
</evidence>
<comment type="caution">
    <text evidence="17">The sequence shown here is derived from an EMBL/GenBank/DDBJ whole genome shotgun (WGS) entry which is preliminary data.</text>
</comment>
<keyword evidence="7" id="KW-0820">tRNA-binding</keyword>
<dbReference type="GO" id="GO:0005737">
    <property type="term" value="C:cytoplasm"/>
    <property type="evidence" value="ECO:0007669"/>
    <property type="project" value="UniProtKB-SubCell"/>
</dbReference>
<keyword evidence="13" id="KW-0030">Aminoacyl-tRNA synthetase</keyword>